<dbReference type="InterPro" id="IPR005180">
    <property type="entry name" value="DUF302"/>
</dbReference>
<dbReference type="SUPFAM" id="SSF103247">
    <property type="entry name" value="TT1751-like"/>
    <property type="match status" value="1"/>
</dbReference>
<comment type="caution">
    <text evidence="2">The sequence shown here is derived from an EMBL/GenBank/DDBJ whole genome shotgun (WGS) entry which is preliminary data.</text>
</comment>
<keyword evidence="3" id="KW-1185">Reference proteome</keyword>
<dbReference type="CDD" id="cd14797">
    <property type="entry name" value="DUF302"/>
    <property type="match status" value="1"/>
</dbReference>
<dbReference type="EMBL" id="JAENRR010000013">
    <property type="protein sequence ID" value="MBK3517208.1"/>
    <property type="molecule type" value="Genomic_DNA"/>
</dbReference>
<sequence length="157" mass="17464">MERIIFLLIGLVIGAVVTVVFVRSQASKMMLVESVSRYGFEETIDKLQLSIDDLGWKTPHVHDLQATMKKFSYDVKKVKVMEVCKPDIAQMILSKDDERIASTMMPCRISVYEKSDGKVYVARMNSIKMGGLLGGVIKEAMGVAGQESEEIISSVVQ</sequence>
<accession>A0ABS1HHQ6</accession>
<proteinExistence type="predicted"/>
<evidence type="ECO:0000259" key="1">
    <source>
        <dbReference type="Pfam" id="PF03625"/>
    </source>
</evidence>
<feature type="domain" description="DUF302" evidence="1">
    <location>
        <begin position="62"/>
        <end position="125"/>
    </location>
</feature>
<name>A0ABS1HHQ6_9BACT</name>
<dbReference type="Proteomes" id="UP000605676">
    <property type="component" value="Unassembled WGS sequence"/>
</dbReference>
<evidence type="ECO:0000313" key="2">
    <source>
        <dbReference type="EMBL" id="MBK3517208.1"/>
    </source>
</evidence>
<dbReference type="PANTHER" id="PTHR38342">
    <property type="entry name" value="SLR5037 PROTEIN"/>
    <property type="match status" value="1"/>
</dbReference>
<dbReference type="Pfam" id="PF03625">
    <property type="entry name" value="DUF302"/>
    <property type="match status" value="1"/>
</dbReference>
<dbReference type="InterPro" id="IPR035923">
    <property type="entry name" value="TT1751-like_sf"/>
</dbReference>
<gene>
    <name evidence="2" type="ORF">JIV24_07615</name>
</gene>
<reference evidence="2 3" key="1">
    <citation type="submission" date="2021-01" db="EMBL/GenBank/DDBJ databases">
        <title>Carboxyliciviraga sp.nov., isolated from coastal sediments.</title>
        <authorList>
            <person name="Lu D."/>
            <person name="Zhang T."/>
        </authorList>
    </citation>
    <scope>NUCLEOTIDE SEQUENCE [LARGE SCALE GENOMIC DNA]</scope>
    <source>
        <strain evidence="2 3">N1Y132</strain>
    </source>
</reference>
<dbReference type="PANTHER" id="PTHR38342:SF1">
    <property type="entry name" value="SLR5037 PROTEIN"/>
    <property type="match status" value="1"/>
</dbReference>
<evidence type="ECO:0000313" key="3">
    <source>
        <dbReference type="Proteomes" id="UP000605676"/>
    </source>
</evidence>
<organism evidence="2 3">
    <name type="scientific">Carboxylicivirga marina</name>
    <dbReference type="NCBI Taxonomy" id="2800988"/>
    <lineage>
        <taxon>Bacteria</taxon>
        <taxon>Pseudomonadati</taxon>
        <taxon>Bacteroidota</taxon>
        <taxon>Bacteroidia</taxon>
        <taxon>Marinilabiliales</taxon>
        <taxon>Marinilabiliaceae</taxon>
        <taxon>Carboxylicivirga</taxon>
    </lineage>
</organism>
<dbReference type="RefSeq" id="WP_200464432.1">
    <property type="nucleotide sequence ID" value="NZ_JAENRR010000013.1"/>
</dbReference>
<protein>
    <submittedName>
        <fullName evidence="2">DUF302 domain-containing protein</fullName>
    </submittedName>
</protein>
<dbReference type="Gene3D" id="3.30.310.70">
    <property type="entry name" value="TT1751-like domain"/>
    <property type="match status" value="1"/>
</dbReference>